<comment type="catalytic activity">
    <reaction evidence="9">
        <text>S-methyl-5'-thioadenosine + phosphate = 5-(methylsulfanyl)-alpha-D-ribose 1-phosphate + adenine</text>
        <dbReference type="Rhea" id="RHEA:11852"/>
        <dbReference type="ChEBI" id="CHEBI:16708"/>
        <dbReference type="ChEBI" id="CHEBI:17509"/>
        <dbReference type="ChEBI" id="CHEBI:43474"/>
        <dbReference type="ChEBI" id="CHEBI:58533"/>
        <dbReference type="EC" id="2.4.2.28"/>
    </reaction>
    <physiologicalReaction direction="left-to-right" evidence="9">
        <dbReference type="Rhea" id="RHEA:11853"/>
    </physiologicalReaction>
</comment>
<keyword evidence="4" id="KW-0479">Metal-binding</keyword>
<dbReference type="EMBL" id="CP119312">
    <property type="protein sequence ID" value="WEK05201.1"/>
    <property type="molecule type" value="Genomic_DNA"/>
</dbReference>
<dbReference type="AlphaFoldDB" id="A0AAJ5VUP1"/>
<evidence type="ECO:0000313" key="12">
    <source>
        <dbReference type="Proteomes" id="UP001217476"/>
    </source>
</evidence>
<comment type="catalytic activity">
    <reaction evidence="1">
        <text>inosine + phosphate = alpha-D-ribose 1-phosphate + hypoxanthine</text>
        <dbReference type="Rhea" id="RHEA:27646"/>
        <dbReference type="ChEBI" id="CHEBI:17368"/>
        <dbReference type="ChEBI" id="CHEBI:17596"/>
        <dbReference type="ChEBI" id="CHEBI:43474"/>
        <dbReference type="ChEBI" id="CHEBI:57720"/>
        <dbReference type="EC" id="2.4.2.1"/>
    </reaction>
    <physiologicalReaction direction="left-to-right" evidence="1">
        <dbReference type="Rhea" id="RHEA:27647"/>
    </physiologicalReaction>
</comment>
<protein>
    <recommendedName>
        <fullName evidence="10">Purine nucleoside phosphorylase</fullName>
    </recommendedName>
</protein>
<evidence type="ECO:0000256" key="7">
    <source>
        <dbReference type="ARBA" id="ARBA00047989"/>
    </source>
</evidence>
<dbReference type="Gene3D" id="3.60.140.10">
    <property type="entry name" value="CNF1/YfiH-like putative cysteine hydrolases"/>
    <property type="match status" value="1"/>
</dbReference>
<dbReference type="Pfam" id="PF02578">
    <property type="entry name" value="Cu-oxidase_4"/>
    <property type="match status" value="1"/>
</dbReference>
<dbReference type="GO" id="GO:0017061">
    <property type="term" value="F:S-methyl-5-thioadenosine phosphorylase activity"/>
    <property type="evidence" value="ECO:0007669"/>
    <property type="project" value="UniProtKB-EC"/>
</dbReference>
<keyword evidence="3" id="KW-0808">Transferase</keyword>
<gene>
    <name evidence="11" type="primary">pgeF</name>
    <name evidence="11" type="ORF">P0Y65_02790</name>
</gene>
<comment type="similarity">
    <text evidence="2 10">Belongs to the purine nucleoside phosphorylase YfiH/LACC1 family.</text>
</comment>
<proteinExistence type="inferred from homology"/>
<dbReference type="InterPro" id="IPR011324">
    <property type="entry name" value="Cytotoxic_necrot_fac-like_cat"/>
</dbReference>
<keyword evidence="5" id="KW-0378">Hydrolase</keyword>
<dbReference type="SUPFAM" id="SSF64438">
    <property type="entry name" value="CNF1/YfiH-like putative cysteine hydrolases"/>
    <property type="match status" value="1"/>
</dbReference>
<evidence type="ECO:0000256" key="10">
    <source>
        <dbReference type="RuleBase" id="RU361274"/>
    </source>
</evidence>
<accession>A0AAJ5VUP1</accession>
<dbReference type="NCBIfam" id="TIGR00726">
    <property type="entry name" value="peptidoglycan editing factor PgeF"/>
    <property type="match status" value="1"/>
</dbReference>
<dbReference type="GO" id="GO:0005507">
    <property type="term" value="F:copper ion binding"/>
    <property type="evidence" value="ECO:0007669"/>
    <property type="project" value="TreeGrafter"/>
</dbReference>
<evidence type="ECO:0000256" key="8">
    <source>
        <dbReference type="ARBA" id="ARBA00048968"/>
    </source>
</evidence>
<evidence type="ECO:0000256" key="2">
    <source>
        <dbReference type="ARBA" id="ARBA00007353"/>
    </source>
</evidence>
<dbReference type="InterPro" id="IPR003730">
    <property type="entry name" value="Cu_polyphenol_OxRdtase"/>
</dbReference>
<dbReference type="Proteomes" id="UP001217476">
    <property type="component" value="Chromosome"/>
</dbReference>
<evidence type="ECO:0000256" key="1">
    <source>
        <dbReference type="ARBA" id="ARBA00000553"/>
    </source>
</evidence>
<evidence type="ECO:0000313" key="11">
    <source>
        <dbReference type="EMBL" id="WEK05201.1"/>
    </source>
</evidence>
<organism evidence="11 12">
    <name type="scientific">Candidatus Devosia phytovorans</name>
    <dbReference type="NCBI Taxonomy" id="3121372"/>
    <lineage>
        <taxon>Bacteria</taxon>
        <taxon>Pseudomonadati</taxon>
        <taxon>Pseudomonadota</taxon>
        <taxon>Alphaproteobacteria</taxon>
        <taxon>Hyphomicrobiales</taxon>
        <taxon>Devosiaceae</taxon>
        <taxon>Devosia</taxon>
    </lineage>
</organism>
<evidence type="ECO:0000256" key="6">
    <source>
        <dbReference type="ARBA" id="ARBA00022833"/>
    </source>
</evidence>
<evidence type="ECO:0000256" key="4">
    <source>
        <dbReference type="ARBA" id="ARBA00022723"/>
    </source>
</evidence>
<dbReference type="GO" id="GO:0016787">
    <property type="term" value="F:hydrolase activity"/>
    <property type="evidence" value="ECO:0007669"/>
    <property type="project" value="UniProtKB-KW"/>
</dbReference>
<evidence type="ECO:0000256" key="5">
    <source>
        <dbReference type="ARBA" id="ARBA00022801"/>
    </source>
</evidence>
<comment type="catalytic activity">
    <reaction evidence="8">
        <text>adenosine + phosphate = alpha-D-ribose 1-phosphate + adenine</text>
        <dbReference type="Rhea" id="RHEA:27642"/>
        <dbReference type="ChEBI" id="CHEBI:16335"/>
        <dbReference type="ChEBI" id="CHEBI:16708"/>
        <dbReference type="ChEBI" id="CHEBI:43474"/>
        <dbReference type="ChEBI" id="CHEBI:57720"/>
        <dbReference type="EC" id="2.4.2.1"/>
    </reaction>
    <physiologicalReaction direction="left-to-right" evidence="8">
        <dbReference type="Rhea" id="RHEA:27643"/>
    </physiologicalReaction>
</comment>
<dbReference type="PANTHER" id="PTHR30616:SF2">
    <property type="entry name" value="PURINE NUCLEOSIDE PHOSPHORYLASE LACC1"/>
    <property type="match status" value="1"/>
</dbReference>
<evidence type="ECO:0000256" key="9">
    <source>
        <dbReference type="ARBA" id="ARBA00049893"/>
    </source>
</evidence>
<dbReference type="CDD" id="cd16833">
    <property type="entry name" value="YfiH"/>
    <property type="match status" value="1"/>
</dbReference>
<sequence>MDLPFLQSERFRDTGVVRHGFFGKQGGVSAGDYASLNVSYSVGDTADNASANRGLISDVMAGGPLVTLKQVHSNRVVTVEAGALPDAAIEADGLVTRRADVLLGVLTADCAPLLFVDPHAGVIGAAHAGWKGAVTGIVENTLRAMEALGAQRRRIAMDIGPTISGENYEVGPDFMRDALSLNADAERAFFVPDGGREHFDLPRFLHNDAMRVGLTEIDTRNACTYADPGRFFSHRYATHHGSKTGRQVAVIGLA</sequence>
<name>A0AAJ5VUP1_9HYPH</name>
<dbReference type="InterPro" id="IPR038371">
    <property type="entry name" value="Cu_polyphenol_OxRdtase_sf"/>
</dbReference>
<reference evidence="11" key="1">
    <citation type="submission" date="2023-03" db="EMBL/GenBank/DDBJ databases">
        <title>Andean soil-derived lignocellulolytic bacterial consortium as a source of novel taxa and putative plastic-active enzymes.</title>
        <authorList>
            <person name="Diaz-Garcia L."/>
            <person name="Chuvochina M."/>
            <person name="Feuerriegel G."/>
            <person name="Bunk B."/>
            <person name="Sproer C."/>
            <person name="Streit W.R."/>
            <person name="Rodriguez L.M."/>
            <person name="Overmann J."/>
            <person name="Jimenez D.J."/>
        </authorList>
    </citation>
    <scope>NUCLEOTIDE SEQUENCE</scope>
    <source>
        <strain evidence="11">MAG 4196</strain>
    </source>
</reference>
<comment type="catalytic activity">
    <reaction evidence="7">
        <text>adenosine + H2O + H(+) = inosine + NH4(+)</text>
        <dbReference type="Rhea" id="RHEA:24408"/>
        <dbReference type="ChEBI" id="CHEBI:15377"/>
        <dbReference type="ChEBI" id="CHEBI:15378"/>
        <dbReference type="ChEBI" id="CHEBI:16335"/>
        <dbReference type="ChEBI" id="CHEBI:17596"/>
        <dbReference type="ChEBI" id="CHEBI:28938"/>
        <dbReference type="EC" id="3.5.4.4"/>
    </reaction>
    <physiologicalReaction direction="left-to-right" evidence="7">
        <dbReference type="Rhea" id="RHEA:24409"/>
    </physiologicalReaction>
</comment>
<evidence type="ECO:0000256" key="3">
    <source>
        <dbReference type="ARBA" id="ARBA00022679"/>
    </source>
</evidence>
<dbReference type="PANTHER" id="PTHR30616">
    <property type="entry name" value="UNCHARACTERIZED PROTEIN YFIH"/>
    <property type="match status" value="1"/>
</dbReference>
<keyword evidence="6" id="KW-0862">Zinc</keyword>